<dbReference type="AlphaFoldDB" id="X1T9H2"/>
<dbReference type="EMBL" id="BARW01020087">
    <property type="protein sequence ID" value="GAJ01963.1"/>
    <property type="molecule type" value="Genomic_DNA"/>
</dbReference>
<sequence length="110" mass="12378">MKDKTFTDAVGTGEIDFHKELPRKDVKGIIDKQYRIVDAQVVRDWDGEFGQSNFCLLLIEDIETGEQSTTLCGGRALVKQVQKALDLKALPLLGTITMVQGDNFPYYVIR</sequence>
<protein>
    <submittedName>
        <fullName evidence="1">Uncharacterized protein</fullName>
    </submittedName>
</protein>
<organism evidence="1">
    <name type="scientific">marine sediment metagenome</name>
    <dbReference type="NCBI Taxonomy" id="412755"/>
    <lineage>
        <taxon>unclassified sequences</taxon>
        <taxon>metagenomes</taxon>
        <taxon>ecological metagenomes</taxon>
    </lineage>
</organism>
<accession>X1T9H2</accession>
<comment type="caution">
    <text evidence="1">The sequence shown here is derived from an EMBL/GenBank/DDBJ whole genome shotgun (WGS) entry which is preliminary data.</text>
</comment>
<reference evidence="1" key="1">
    <citation type="journal article" date="2014" name="Front. Microbiol.">
        <title>High frequency of phylogenetically diverse reductive dehalogenase-homologous genes in deep subseafloor sedimentary metagenomes.</title>
        <authorList>
            <person name="Kawai M."/>
            <person name="Futagami T."/>
            <person name="Toyoda A."/>
            <person name="Takaki Y."/>
            <person name="Nishi S."/>
            <person name="Hori S."/>
            <person name="Arai W."/>
            <person name="Tsubouchi T."/>
            <person name="Morono Y."/>
            <person name="Uchiyama I."/>
            <person name="Ito T."/>
            <person name="Fujiyama A."/>
            <person name="Inagaki F."/>
            <person name="Takami H."/>
        </authorList>
    </citation>
    <scope>NUCLEOTIDE SEQUENCE</scope>
    <source>
        <strain evidence="1">Expedition CK06-06</strain>
    </source>
</reference>
<name>X1T9H2_9ZZZZ</name>
<evidence type="ECO:0000313" key="1">
    <source>
        <dbReference type="EMBL" id="GAJ01963.1"/>
    </source>
</evidence>
<proteinExistence type="predicted"/>
<gene>
    <name evidence="1" type="ORF">S12H4_34006</name>
</gene>